<feature type="transmembrane region" description="Helical" evidence="1">
    <location>
        <begin position="125"/>
        <end position="153"/>
    </location>
</feature>
<sequence>MSRSSLVDRLTGSVLLLVTLVVIAEEWGAPRTGLREALPLLILALFAGRIAWSRLAYLVLGAGLTLLLVLGGEDWTGPARAGLTTAGFIAAFFTALTILKTVAEGSEAMRRAGRFLASQPPGRRYLALTVGGQGFTLLLNYGALQLLSTLALTSAEREPDPEIRAIRIKRMLLAIERGLVSTLPWSPLSFAVAISTAVVPGTSWAQIVLPSLVTCVLLAGTGWALDTVLKPKLSGPRPPRMTPEGSWASMTPLLVLLAILMISVLGLNGLTGVRIVGVVCVVVPLMAIVWLYLQNRGSGPGWAVLASLRRYLWEELPAFRGELVLLMMAGYIGTVGAALLAPWLVSMGFDLNALPPWVILVALVWVIPAMGQLGMNPILGVTLIAPLLPTPEALGITPVAKVIALTAGWALAGASSPFTATNLLVGRYAGHSALYVGMRWNGLFVLLSGLLLSGWVLAYGYLF</sequence>
<feature type="transmembrane region" description="Helical" evidence="1">
    <location>
        <begin position="273"/>
        <end position="293"/>
    </location>
</feature>
<feature type="transmembrane region" description="Helical" evidence="1">
    <location>
        <begin position="246"/>
        <end position="267"/>
    </location>
</feature>
<protein>
    <submittedName>
        <fullName evidence="2">Uncharacterized protein</fullName>
    </submittedName>
</protein>
<evidence type="ECO:0000313" key="3">
    <source>
        <dbReference type="Proteomes" id="UP000054396"/>
    </source>
</evidence>
<proteinExistence type="predicted"/>
<feature type="transmembrane region" description="Helical" evidence="1">
    <location>
        <begin position="399"/>
        <end position="420"/>
    </location>
</feature>
<feature type="transmembrane region" description="Helical" evidence="1">
    <location>
        <begin position="81"/>
        <end position="99"/>
    </location>
</feature>
<dbReference type="OrthoDB" id="7832851at2"/>
<name>A0A0W7WPP1_9RHOB</name>
<keyword evidence="1" id="KW-0472">Membrane</keyword>
<feature type="transmembrane region" description="Helical" evidence="1">
    <location>
        <begin position="323"/>
        <end position="345"/>
    </location>
</feature>
<gene>
    <name evidence="2" type="ORF">AVJ23_02170</name>
</gene>
<keyword evidence="3" id="KW-1185">Reference proteome</keyword>
<organism evidence="2 3">
    <name type="scientific">Pseudoponticoccus marisrubri</name>
    <dbReference type="NCBI Taxonomy" id="1685382"/>
    <lineage>
        <taxon>Bacteria</taxon>
        <taxon>Pseudomonadati</taxon>
        <taxon>Pseudomonadota</taxon>
        <taxon>Alphaproteobacteria</taxon>
        <taxon>Rhodobacterales</taxon>
        <taxon>Roseobacteraceae</taxon>
        <taxon>Pseudoponticoccus</taxon>
    </lineage>
</organism>
<feature type="transmembrane region" description="Helical" evidence="1">
    <location>
        <begin position="174"/>
        <end position="198"/>
    </location>
</feature>
<evidence type="ECO:0000256" key="1">
    <source>
        <dbReference type="SAM" id="Phobius"/>
    </source>
</evidence>
<dbReference type="EMBL" id="LPXO01000001">
    <property type="protein sequence ID" value="KUF12555.1"/>
    <property type="molecule type" value="Genomic_DNA"/>
</dbReference>
<dbReference type="RefSeq" id="WP_058860499.1">
    <property type="nucleotide sequence ID" value="NZ_LPXO01000001.1"/>
</dbReference>
<reference evidence="2 3" key="1">
    <citation type="submission" date="2015-12" db="EMBL/GenBank/DDBJ databases">
        <authorList>
            <person name="Shamseldin A."/>
            <person name="Moawad H."/>
            <person name="Abd El-Rahim W.M."/>
            <person name="Sadowsky M.J."/>
        </authorList>
    </citation>
    <scope>NUCLEOTIDE SEQUENCE [LARGE SCALE GENOMIC DNA]</scope>
    <source>
        <strain evidence="2 3">SJ5A-1</strain>
    </source>
</reference>
<evidence type="ECO:0000313" key="2">
    <source>
        <dbReference type="EMBL" id="KUF12555.1"/>
    </source>
</evidence>
<keyword evidence="1" id="KW-1133">Transmembrane helix</keyword>
<dbReference type="AlphaFoldDB" id="A0A0W7WPP1"/>
<feature type="transmembrane region" description="Helical" evidence="1">
    <location>
        <begin position="357"/>
        <end position="387"/>
    </location>
</feature>
<dbReference type="Proteomes" id="UP000054396">
    <property type="component" value="Unassembled WGS sequence"/>
</dbReference>
<feature type="transmembrane region" description="Helical" evidence="1">
    <location>
        <begin position="40"/>
        <end position="69"/>
    </location>
</feature>
<feature type="transmembrane region" description="Helical" evidence="1">
    <location>
        <begin position="204"/>
        <end position="225"/>
    </location>
</feature>
<keyword evidence="1" id="KW-0812">Transmembrane</keyword>
<comment type="caution">
    <text evidence="2">The sequence shown here is derived from an EMBL/GenBank/DDBJ whole genome shotgun (WGS) entry which is preliminary data.</text>
</comment>
<feature type="transmembrane region" description="Helical" evidence="1">
    <location>
        <begin position="440"/>
        <end position="462"/>
    </location>
</feature>
<dbReference type="STRING" id="1685382.AVJ23_02170"/>
<accession>A0A0W7WPP1</accession>